<dbReference type="Gene3D" id="1.10.8.1220">
    <property type="match status" value="1"/>
</dbReference>
<evidence type="ECO:0000313" key="2">
    <source>
        <dbReference type="EMBL" id="GFH29587.1"/>
    </source>
</evidence>
<gene>
    <name evidence="2" type="ORF">HaLaN_28273</name>
</gene>
<dbReference type="Gene3D" id="6.10.140.1060">
    <property type="match status" value="1"/>
</dbReference>
<dbReference type="EMBL" id="BLLF01004427">
    <property type="protein sequence ID" value="GFH29587.1"/>
    <property type="molecule type" value="Genomic_DNA"/>
</dbReference>
<dbReference type="GO" id="GO:0097729">
    <property type="term" value="C:9+2 motile cilium"/>
    <property type="evidence" value="ECO:0007669"/>
    <property type="project" value="TreeGrafter"/>
</dbReference>
<dbReference type="Pfam" id="PF12781">
    <property type="entry name" value="AAA_9"/>
    <property type="match status" value="1"/>
</dbReference>
<accession>A0A6A0ACL7</accession>
<dbReference type="InterPro" id="IPR035706">
    <property type="entry name" value="AAA_9"/>
</dbReference>
<evidence type="ECO:0000313" key="3">
    <source>
        <dbReference type="Proteomes" id="UP000485058"/>
    </source>
</evidence>
<feature type="domain" description="Dynein heavy chain ATP-binding dynein motor region" evidence="1">
    <location>
        <begin position="4"/>
        <end position="74"/>
    </location>
</feature>
<protein>
    <recommendedName>
        <fullName evidence="1">Dynein heavy chain ATP-binding dynein motor region domain-containing protein</fullName>
    </recommendedName>
</protein>
<dbReference type="GO" id="GO:0060294">
    <property type="term" value="P:cilium movement involved in cell motility"/>
    <property type="evidence" value="ECO:0007669"/>
    <property type="project" value="TreeGrafter"/>
</dbReference>
<dbReference type="InterPro" id="IPR026983">
    <property type="entry name" value="DHC"/>
</dbReference>
<dbReference type="GO" id="GO:0045505">
    <property type="term" value="F:dynein intermediate chain binding"/>
    <property type="evidence" value="ECO:0007669"/>
    <property type="project" value="InterPro"/>
</dbReference>
<comment type="caution">
    <text evidence="2">The sequence shown here is derived from an EMBL/GenBank/DDBJ whole genome shotgun (WGS) entry which is preliminary data.</text>
</comment>
<feature type="non-terminal residue" evidence="2">
    <location>
        <position position="1"/>
    </location>
</feature>
<dbReference type="PANTHER" id="PTHR10676:SF396">
    <property type="entry name" value="DYNEIN AXONEMAL HEAVY CHAIN 1"/>
    <property type="match status" value="1"/>
</dbReference>
<evidence type="ECO:0000259" key="1">
    <source>
        <dbReference type="Pfam" id="PF12781"/>
    </source>
</evidence>
<reference evidence="2 3" key="1">
    <citation type="submission" date="2020-02" db="EMBL/GenBank/DDBJ databases">
        <title>Draft genome sequence of Haematococcus lacustris strain NIES-144.</title>
        <authorList>
            <person name="Morimoto D."/>
            <person name="Nakagawa S."/>
            <person name="Yoshida T."/>
            <person name="Sawayama S."/>
        </authorList>
    </citation>
    <scope>NUCLEOTIDE SEQUENCE [LARGE SCALE GENOMIC DNA]</scope>
    <source>
        <strain evidence="2 3">NIES-144</strain>
    </source>
</reference>
<dbReference type="GO" id="GO:0030286">
    <property type="term" value="C:dynein complex"/>
    <property type="evidence" value="ECO:0007669"/>
    <property type="project" value="InterPro"/>
</dbReference>
<name>A0A6A0ACL7_HAELA</name>
<dbReference type="GO" id="GO:0008569">
    <property type="term" value="F:minus-end-directed microtubule motor activity"/>
    <property type="evidence" value="ECO:0007669"/>
    <property type="project" value="TreeGrafter"/>
</dbReference>
<proteinExistence type="predicted"/>
<dbReference type="GO" id="GO:0051959">
    <property type="term" value="F:dynein light intermediate chain binding"/>
    <property type="evidence" value="ECO:0007669"/>
    <property type="project" value="InterPro"/>
</dbReference>
<dbReference type="AlphaFoldDB" id="A0A6A0ACL7"/>
<feature type="non-terminal residue" evidence="2">
    <location>
        <position position="178"/>
    </location>
</feature>
<dbReference type="Proteomes" id="UP000485058">
    <property type="component" value="Unassembled WGS sequence"/>
</dbReference>
<sequence>MQLGELLITATLRHEMPELEAEHGSLIKQRAKNALEIQSLEDQVLHAINTTSTEALLEESEVFNMLVALQASAYAIKSKVHRIEDSQRRINDVRTTIDKASILFFVLQDMALVRHTYQFSLRWFMTLFKDALVTLPRANTGKDRLESLTGHFAGMLYGGAARSLFEEDKLPFAVLMLA</sequence>
<keyword evidence="3" id="KW-1185">Reference proteome</keyword>
<organism evidence="2 3">
    <name type="scientific">Haematococcus lacustris</name>
    <name type="common">Green alga</name>
    <name type="synonym">Haematococcus pluvialis</name>
    <dbReference type="NCBI Taxonomy" id="44745"/>
    <lineage>
        <taxon>Eukaryota</taxon>
        <taxon>Viridiplantae</taxon>
        <taxon>Chlorophyta</taxon>
        <taxon>core chlorophytes</taxon>
        <taxon>Chlorophyceae</taxon>
        <taxon>CS clade</taxon>
        <taxon>Chlamydomonadales</taxon>
        <taxon>Haematococcaceae</taxon>
        <taxon>Haematococcus</taxon>
    </lineage>
</organism>
<dbReference type="PANTHER" id="PTHR10676">
    <property type="entry name" value="DYNEIN HEAVY CHAIN FAMILY PROTEIN"/>
    <property type="match status" value="1"/>
</dbReference>